<dbReference type="Gene3D" id="1.25.40.20">
    <property type="entry name" value="Ankyrin repeat-containing domain"/>
    <property type="match status" value="1"/>
</dbReference>
<feature type="compositionally biased region" description="Polar residues" evidence="2">
    <location>
        <begin position="7"/>
        <end position="17"/>
    </location>
</feature>
<proteinExistence type="predicted"/>
<dbReference type="SUPFAM" id="SSF81296">
    <property type="entry name" value="E set domains"/>
    <property type="match status" value="1"/>
</dbReference>
<feature type="domain" description="IPT/TIG" evidence="4">
    <location>
        <begin position="481"/>
        <end position="563"/>
    </location>
</feature>
<dbReference type="Proteomes" id="UP001211065">
    <property type="component" value="Unassembled WGS sequence"/>
</dbReference>
<evidence type="ECO:0000313" key="6">
    <source>
        <dbReference type="Proteomes" id="UP001211065"/>
    </source>
</evidence>
<dbReference type="AlphaFoldDB" id="A0AAD5XXA9"/>
<sequence>MPDCPDISSNNKYQKLQSSKSSINSANSSPTFDFEMLKSSSVNSSDDDSAYSSLKGEEQLSEKKKPIPSPPLSTSYITDNDITLDTNELIKTVKAKMDTKVHFQSDDLQIRVLGVPLINAKSRVETQIKLCIQLLTKKGEKSQLKCSHLKLPEHLVSKEKVKKQRQNEVECVSSLLELEAIVVCVSDVDKSVKTCLGCVQRERKRSKKRESTKIKKGSDEDCDRMDDDTELEAEQSRIIIFNCAQYLDFSNGDTFLPTRITCYCRHHAEKIGFCIYFILRDHSKNIIATGLSPPILITDDHKSNKPKIMKKPSSLSAKKSNNINKNNSCNSLNEASLPNNFKINNQNILGLKLMEEILNNNQQQTDLSGSSSSNVFENCNPYLSPPNYRFDNSQLLHNQQNVFSTSNDGNLKNRKRQRNSITGGNGDFSNDNQQLMLEDFLDFPLSPASENNSVFNAANFSTPANLIFQQQPNMVVRIPKPPNISKVIPAEGPIHGGLEITILGSDFFDGLTVLFGDIPALTTFWSQNTLVCVLPPSSVPGAVKVSFKELSIIENENLTFTYKDETERALLELALQVVGLRMTGKIDDPRQIAMKIVNDTSNSTTTQRISNENYQQEASMVEEFKTTLNLQNMQRNELEESILESLRATSSIYELNYSQQSTGLNLLMLSIILGYDKLAAFLIAKKANLEHRDLNGNNCLIYSVMFQRHLISDVLLKAGVNKITKNFFGKDAADVALDYKNLKFLELLEDPKVDTPSIEKFDMEIKEDIKEQKNAKNLIEVTKKVAGIPQHWFPQIPHFPDVTFPQMPNVTFPQMPNVTFPQMPNVTFPQMPNPYVWWNGFQFQLRHGYAQPQQIQSTAQSNIPPNMNNTASHDIPKEHKMPSRLHRIFNKIRPSSSWSRVCDCGICGRCRENIAKRRLANRSQTQSVDNKLDSQETFTFTLFKFIFVLILLALLHYTVTVYEDVIFGFVETFINVGELRNYFATARPGQLLPGVPVRGF</sequence>
<dbReference type="InterPro" id="IPR014756">
    <property type="entry name" value="Ig_E-set"/>
</dbReference>
<feature type="region of interest" description="Disordered" evidence="2">
    <location>
        <begin position="403"/>
        <end position="428"/>
    </location>
</feature>
<protein>
    <submittedName>
        <fullName evidence="5">SPT3 Dosage dependent suppressor of Ty-induced promoter mutations-like protein</fullName>
    </submittedName>
</protein>
<dbReference type="GO" id="GO:0003690">
    <property type="term" value="F:double-stranded DNA binding"/>
    <property type="evidence" value="ECO:0007669"/>
    <property type="project" value="TreeGrafter"/>
</dbReference>
<dbReference type="InterPro" id="IPR002909">
    <property type="entry name" value="IPT_dom"/>
</dbReference>
<feature type="compositionally biased region" description="Basic and acidic residues" evidence="2">
    <location>
        <begin position="55"/>
        <end position="65"/>
    </location>
</feature>
<dbReference type="CDD" id="cd00102">
    <property type="entry name" value="IPT"/>
    <property type="match status" value="1"/>
</dbReference>
<dbReference type="SMART" id="SM00429">
    <property type="entry name" value="IPT"/>
    <property type="match status" value="1"/>
</dbReference>
<dbReference type="PANTHER" id="PTHR23335">
    <property type="entry name" value="CALMODULIN-BINDING TRANSCRIPTION ACTIVATOR CAMTA"/>
    <property type="match status" value="1"/>
</dbReference>
<dbReference type="InterPro" id="IPR057962">
    <property type="entry name" value="SPT23_MGA2_DBD"/>
</dbReference>
<dbReference type="Pfam" id="PF01833">
    <property type="entry name" value="TIG"/>
    <property type="match status" value="1"/>
</dbReference>
<dbReference type="GO" id="GO:0005634">
    <property type="term" value="C:nucleus"/>
    <property type="evidence" value="ECO:0007669"/>
    <property type="project" value="TreeGrafter"/>
</dbReference>
<evidence type="ECO:0000256" key="1">
    <source>
        <dbReference type="ARBA" id="ARBA00023043"/>
    </source>
</evidence>
<comment type="caution">
    <text evidence="5">The sequence shown here is derived from an EMBL/GenBank/DDBJ whole genome shotgun (WGS) entry which is preliminary data.</text>
</comment>
<keyword evidence="3" id="KW-0472">Membrane</keyword>
<accession>A0AAD5XXA9</accession>
<dbReference type="InterPro" id="IPR036770">
    <property type="entry name" value="Ankyrin_rpt-contain_sf"/>
</dbReference>
<reference evidence="5" key="1">
    <citation type="submission" date="2020-05" db="EMBL/GenBank/DDBJ databases">
        <title>Phylogenomic resolution of chytrid fungi.</title>
        <authorList>
            <person name="Stajich J.E."/>
            <person name="Amses K."/>
            <person name="Simmons R."/>
            <person name="Seto K."/>
            <person name="Myers J."/>
            <person name="Bonds A."/>
            <person name="Quandt C.A."/>
            <person name="Barry K."/>
            <person name="Liu P."/>
            <person name="Grigoriev I."/>
            <person name="Longcore J.E."/>
            <person name="James T.Y."/>
        </authorList>
    </citation>
    <scope>NUCLEOTIDE SEQUENCE</scope>
    <source>
        <strain evidence="5">JEL0476</strain>
    </source>
</reference>
<feature type="compositionally biased region" description="Low complexity" evidence="2">
    <location>
        <begin position="313"/>
        <end position="322"/>
    </location>
</feature>
<organism evidence="5 6">
    <name type="scientific">Clydaea vesicula</name>
    <dbReference type="NCBI Taxonomy" id="447962"/>
    <lineage>
        <taxon>Eukaryota</taxon>
        <taxon>Fungi</taxon>
        <taxon>Fungi incertae sedis</taxon>
        <taxon>Chytridiomycota</taxon>
        <taxon>Chytridiomycota incertae sedis</taxon>
        <taxon>Chytridiomycetes</taxon>
        <taxon>Lobulomycetales</taxon>
        <taxon>Lobulomycetaceae</taxon>
        <taxon>Clydaea</taxon>
    </lineage>
</organism>
<evidence type="ECO:0000313" key="5">
    <source>
        <dbReference type="EMBL" id="KAJ3223383.1"/>
    </source>
</evidence>
<feature type="region of interest" description="Disordered" evidence="2">
    <location>
        <begin position="1"/>
        <end position="75"/>
    </location>
</feature>
<feature type="transmembrane region" description="Helical" evidence="3">
    <location>
        <begin position="941"/>
        <end position="959"/>
    </location>
</feature>
<feature type="compositionally biased region" description="Low complexity" evidence="2">
    <location>
        <begin position="18"/>
        <end position="29"/>
    </location>
</feature>
<dbReference type="InterPro" id="IPR013783">
    <property type="entry name" value="Ig-like_fold"/>
</dbReference>
<dbReference type="Pfam" id="PF25603">
    <property type="entry name" value="SPT23_MGA2_DBD"/>
    <property type="match status" value="1"/>
</dbReference>
<keyword evidence="6" id="KW-1185">Reference proteome</keyword>
<keyword evidence="3" id="KW-1133">Transmembrane helix</keyword>
<dbReference type="EMBL" id="JADGJW010000132">
    <property type="protein sequence ID" value="KAJ3223383.1"/>
    <property type="molecule type" value="Genomic_DNA"/>
</dbReference>
<evidence type="ECO:0000259" key="4">
    <source>
        <dbReference type="SMART" id="SM00429"/>
    </source>
</evidence>
<dbReference type="Gene3D" id="2.60.40.10">
    <property type="entry name" value="Immunoglobulins"/>
    <property type="match status" value="1"/>
</dbReference>
<dbReference type="SUPFAM" id="SSF48403">
    <property type="entry name" value="Ankyrin repeat"/>
    <property type="match status" value="1"/>
</dbReference>
<keyword evidence="3" id="KW-0812">Transmembrane</keyword>
<evidence type="ECO:0000256" key="2">
    <source>
        <dbReference type="SAM" id="MobiDB-lite"/>
    </source>
</evidence>
<dbReference type="GO" id="GO:0006357">
    <property type="term" value="P:regulation of transcription by RNA polymerase II"/>
    <property type="evidence" value="ECO:0007669"/>
    <property type="project" value="TreeGrafter"/>
</dbReference>
<dbReference type="GO" id="GO:0003712">
    <property type="term" value="F:transcription coregulator activity"/>
    <property type="evidence" value="ECO:0007669"/>
    <property type="project" value="TreeGrafter"/>
</dbReference>
<feature type="region of interest" description="Disordered" evidence="2">
    <location>
        <begin position="302"/>
        <end position="322"/>
    </location>
</feature>
<name>A0AAD5XXA9_9FUNG</name>
<dbReference type="PANTHER" id="PTHR23335:SF1">
    <property type="entry name" value="CALMODULIN-BINDING TRANSCRIPTION ACTIVATOR, ISOFORM F"/>
    <property type="match status" value="1"/>
</dbReference>
<keyword evidence="1" id="KW-0040">ANK repeat</keyword>
<feature type="compositionally biased region" description="Polar residues" evidence="2">
    <location>
        <begin position="419"/>
        <end position="428"/>
    </location>
</feature>
<gene>
    <name evidence="5" type="primary">SPT23</name>
    <name evidence="5" type="ORF">HK099_001209</name>
</gene>
<evidence type="ECO:0000256" key="3">
    <source>
        <dbReference type="SAM" id="Phobius"/>
    </source>
</evidence>